<feature type="domain" description="Dynamin-type G" evidence="5">
    <location>
        <begin position="49"/>
        <end position="343"/>
    </location>
</feature>
<dbReference type="GO" id="GO:0008017">
    <property type="term" value="F:microtubule binding"/>
    <property type="evidence" value="ECO:0007669"/>
    <property type="project" value="TreeGrafter"/>
</dbReference>
<dbReference type="VEuPathDB" id="FungiDB:AFUB_097730"/>
<accession>B0YE38</accession>
<dbReference type="AlphaFoldDB" id="B0YE38"/>
<dbReference type="InterPro" id="IPR045063">
    <property type="entry name" value="Dynamin_N"/>
</dbReference>
<dbReference type="GO" id="GO:0016559">
    <property type="term" value="P:peroxisome fission"/>
    <property type="evidence" value="ECO:0007669"/>
    <property type="project" value="TreeGrafter"/>
</dbReference>
<dbReference type="PANTHER" id="PTHR11566">
    <property type="entry name" value="DYNAMIN"/>
    <property type="match status" value="1"/>
</dbReference>
<dbReference type="Proteomes" id="UP000001699">
    <property type="component" value="Unassembled WGS sequence"/>
</dbReference>
<name>B0YE38_ASPFC</name>
<dbReference type="FunFam" id="3.40.50.300:FF:001425">
    <property type="entry name" value="Dynamin GTPase, putative"/>
    <property type="match status" value="1"/>
</dbReference>
<dbReference type="Pfam" id="PF01031">
    <property type="entry name" value="Dynamin_M"/>
    <property type="match status" value="1"/>
</dbReference>
<dbReference type="Pfam" id="PF00350">
    <property type="entry name" value="Dynamin_N"/>
    <property type="match status" value="1"/>
</dbReference>
<evidence type="ECO:0000313" key="6">
    <source>
        <dbReference type="EMBL" id="EDP47922.1"/>
    </source>
</evidence>
<evidence type="ECO:0000259" key="4">
    <source>
        <dbReference type="PROSITE" id="PS51388"/>
    </source>
</evidence>
<dbReference type="SUPFAM" id="SSF52540">
    <property type="entry name" value="P-loop containing nucleoside triphosphate hydrolases"/>
    <property type="match status" value="1"/>
</dbReference>
<dbReference type="GO" id="GO:0005874">
    <property type="term" value="C:microtubule"/>
    <property type="evidence" value="ECO:0007669"/>
    <property type="project" value="TreeGrafter"/>
</dbReference>
<evidence type="ECO:0000259" key="5">
    <source>
        <dbReference type="PROSITE" id="PS51718"/>
    </source>
</evidence>
<dbReference type="OrthoDB" id="415706at2759"/>
<dbReference type="EMBL" id="DS499602">
    <property type="protein sequence ID" value="EDP47922.1"/>
    <property type="molecule type" value="Genomic_DNA"/>
</dbReference>
<evidence type="ECO:0000256" key="2">
    <source>
        <dbReference type="ARBA" id="ARBA00023134"/>
    </source>
</evidence>
<dbReference type="Gene3D" id="3.40.50.300">
    <property type="entry name" value="P-loop containing nucleotide triphosphate hydrolases"/>
    <property type="match status" value="1"/>
</dbReference>
<dbReference type="InterPro" id="IPR030381">
    <property type="entry name" value="G_DYNAMIN_dom"/>
</dbReference>
<dbReference type="PROSITE" id="PS51388">
    <property type="entry name" value="GED"/>
    <property type="match status" value="1"/>
</dbReference>
<dbReference type="SMART" id="SM00053">
    <property type="entry name" value="DYNc"/>
    <property type="match status" value="1"/>
</dbReference>
<dbReference type="GO" id="GO:0003924">
    <property type="term" value="F:GTPase activity"/>
    <property type="evidence" value="ECO:0007669"/>
    <property type="project" value="InterPro"/>
</dbReference>
<dbReference type="GO" id="GO:0005525">
    <property type="term" value="F:GTP binding"/>
    <property type="evidence" value="ECO:0007669"/>
    <property type="project" value="InterPro"/>
</dbReference>
<evidence type="ECO:0000313" key="7">
    <source>
        <dbReference type="Proteomes" id="UP000001699"/>
    </source>
</evidence>
<keyword evidence="2" id="KW-0342">GTP-binding</keyword>
<dbReference type="GO" id="GO:0005739">
    <property type="term" value="C:mitochondrion"/>
    <property type="evidence" value="ECO:0007669"/>
    <property type="project" value="TreeGrafter"/>
</dbReference>
<keyword evidence="7" id="KW-1185">Reference proteome</keyword>
<sequence length="737" mass="84126">MRYCKMFRKASSAQFKAEQLQPASGLHSEVVKHRLNQIDQIRAEGVGNCISLPQLVVSGDQSSGKSSVLTAVTGFSFPRREGTCTRFATEIILRHSKETETIITALIIPSLSRHDGSEEALKRFKKVLKSTEELPSVIHEASVAMGIRGYSDSDDSPAFTADVLRIEVVGDTGLCLTIVDLPGLISVSDYDEGEADVQLVNTLIDSYLANTRSIILAVVQASNDIQNQNIIQRARRFDKLGERTVGIITKPDLVNKGTESHIVRLANNLDIVRLKLGFFLMKNPSPEQLKNNISMFEWKQKELEFFNSPPWKDLMLDHNRVGAECLRSFLEKILEEHIERELPKVCDEIQTLLQQTRDSLSDLGDERSSVSEQRKYLLKISMDYLNLIQAALNGRYQEVEPTFFGNASSKPSFNRLRARIHELNTNFATYIRDKGQKRKVAGDREPGMEDFSADQTSISCRDAFPEPLRISEQKFKIWVSQIHKNTRGLELPGNHNHVFLSELFHEQSSRWPAIASQHVRRVNQETADFAHRALDFIVKDRQVAKEILNIINPILDINFRAAQEELQKICDDEKLQPITYNHYYTDTIQKARYAKLRDFLRQVLGRMRSSEDKHHKGESYADYAKLLASIDNQPIPDMDQVSCEKAMEELDAYYKVSMKTFVDNICRQILERHILRPLQSTFYPTEVGAFSDRDIRRIASESSKIAQKRQELKNRAEALERSLVLLSESTDALFDME</sequence>
<dbReference type="PRINTS" id="PR00195">
    <property type="entry name" value="DYNAMIN"/>
</dbReference>
<feature type="coiled-coil region" evidence="3">
    <location>
        <begin position="702"/>
        <end position="729"/>
    </location>
</feature>
<dbReference type="HOGENOM" id="CLU_008964_7_2_1"/>
<dbReference type="Gene3D" id="1.20.120.1240">
    <property type="entry name" value="Dynamin, middle domain"/>
    <property type="match status" value="1"/>
</dbReference>
<reference evidence="6 7" key="1">
    <citation type="journal article" date="2008" name="PLoS Genet.">
        <title>Genomic islands in the pathogenic filamentous fungus Aspergillus fumigatus.</title>
        <authorList>
            <person name="Fedorova N.D."/>
            <person name="Khaldi N."/>
            <person name="Joardar V.S."/>
            <person name="Maiti R."/>
            <person name="Amedeo P."/>
            <person name="Anderson M.J."/>
            <person name="Crabtree J."/>
            <person name="Silva J.C."/>
            <person name="Badger J.H."/>
            <person name="Albarraq A."/>
            <person name="Angiuoli S."/>
            <person name="Bussey H."/>
            <person name="Bowyer P."/>
            <person name="Cotty P.J."/>
            <person name="Dyer P.S."/>
            <person name="Egan A."/>
            <person name="Galens K."/>
            <person name="Fraser-Liggett C.M."/>
            <person name="Haas B.J."/>
            <person name="Inman J.M."/>
            <person name="Kent R."/>
            <person name="Lemieux S."/>
            <person name="Malavazi I."/>
            <person name="Orvis J."/>
            <person name="Roemer T."/>
            <person name="Ronning C.M."/>
            <person name="Sundaram J.P."/>
            <person name="Sutton G."/>
            <person name="Turner G."/>
            <person name="Venter J.C."/>
            <person name="White O.R."/>
            <person name="Whitty B.R."/>
            <person name="Youngman P."/>
            <person name="Wolfe K.H."/>
            <person name="Goldman G.H."/>
            <person name="Wortman J.R."/>
            <person name="Jiang B."/>
            <person name="Denning D.W."/>
            <person name="Nierman W.C."/>
        </authorList>
    </citation>
    <scope>NUCLEOTIDE SEQUENCE [LARGE SCALE GENOMIC DNA]</scope>
    <source>
        <strain evidence="7">CBS 144.89 / FGSC A1163 / CEA10</strain>
    </source>
</reference>
<dbReference type="CDD" id="cd08771">
    <property type="entry name" value="DLP_1"/>
    <property type="match status" value="1"/>
</dbReference>
<evidence type="ECO:0000256" key="3">
    <source>
        <dbReference type="SAM" id="Coils"/>
    </source>
</evidence>
<dbReference type="InterPro" id="IPR000375">
    <property type="entry name" value="Dynamin_stalk"/>
</dbReference>
<organism evidence="6 7">
    <name type="scientific">Aspergillus fumigatus (strain CBS 144.89 / FGSC A1163 / CEA10)</name>
    <name type="common">Neosartorya fumigata</name>
    <dbReference type="NCBI Taxonomy" id="451804"/>
    <lineage>
        <taxon>Eukaryota</taxon>
        <taxon>Fungi</taxon>
        <taxon>Dikarya</taxon>
        <taxon>Ascomycota</taxon>
        <taxon>Pezizomycotina</taxon>
        <taxon>Eurotiomycetes</taxon>
        <taxon>Eurotiomycetidae</taxon>
        <taxon>Eurotiales</taxon>
        <taxon>Aspergillaceae</taxon>
        <taxon>Aspergillus</taxon>
        <taxon>Aspergillus subgen. Fumigati</taxon>
    </lineage>
</organism>
<dbReference type="GO" id="GO:0000266">
    <property type="term" value="P:mitochondrial fission"/>
    <property type="evidence" value="ECO:0007669"/>
    <property type="project" value="TreeGrafter"/>
</dbReference>
<gene>
    <name evidence="6" type="ORF">AFUB_097730</name>
</gene>
<dbReference type="PANTHER" id="PTHR11566:SF21">
    <property type="entry name" value="DYNAMIN RELATED PROTEIN 1, ISOFORM A"/>
    <property type="match status" value="1"/>
</dbReference>
<keyword evidence="3" id="KW-0175">Coiled coil</keyword>
<dbReference type="PROSITE" id="PS51718">
    <property type="entry name" value="G_DYNAMIN_2"/>
    <property type="match status" value="1"/>
</dbReference>
<dbReference type="InterPro" id="IPR022812">
    <property type="entry name" value="Dynamin"/>
</dbReference>
<protein>
    <submittedName>
        <fullName evidence="6">Dynamin GTPase, putative</fullName>
    </submittedName>
</protein>
<dbReference type="GO" id="GO:0006897">
    <property type="term" value="P:endocytosis"/>
    <property type="evidence" value="ECO:0007669"/>
    <property type="project" value="TreeGrafter"/>
</dbReference>
<feature type="domain" description="GED" evidence="4">
    <location>
        <begin position="643"/>
        <end position="734"/>
    </location>
</feature>
<dbReference type="InterPro" id="IPR001401">
    <property type="entry name" value="Dynamin_GTPase"/>
</dbReference>
<dbReference type="InterPro" id="IPR027417">
    <property type="entry name" value="P-loop_NTPase"/>
</dbReference>
<dbReference type="GO" id="GO:0016020">
    <property type="term" value="C:membrane"/>
    <property type="evidence" value="ECO:0007669"/>
    <property type="project" value="TreeGrafter"/>
</dbReference>
<dbReference type="GO" id="GO:0048312">
    <property type="term" value="P:intracellular distribution of mitochondria"/>
    <property type="evidence" value="ECO:0007669"/>
    <property type="project" value="TreeGrafter"/>
</dbReference>
<evidence type="ECO:0000256" key="1">
    <source>
        <dbReference type="ARBA" id="ARBA00022741"/>
    </source>
</evidence>
<dbReference type="PhylomeDB" id="B0YE38"/>
<dbReference type="InterPro" id="IPR020850">
    <property type="entry name" value="GED_dom"/>
</dbReference>
<keyword evidence="1" id="KW-0547">Nucleotide-binding</keyword>
<proteinExistence type="predicted"/>